<evidence type="ECO:0000256" key="4">
    <source>
        <dbReference type="ARBA" id="ARBA00022448"/>
    </source>
</evidence>
<evidence type="ECO:0000256" key="9">
    <source>
        <dbReference type="ARBA" id="ARBA00023002"/>
    </source>
</evidence>
<accession>A0A0C3CIS7</accession>
<evidence type="ECO:0000256" key="3">
    <source>
        <dbReference type="ARBA" id="ARBA00012668"/>
    </source>
</evidence>
<feature type="domain" description="FAD-binding FR-type" evidence="15">
    <location>
        <begin position="309"/>
        <end position="425"/>
    </location>
</feature>
<dbReference type="InterPro" id="IPR013121">
    <property type="entry name" value="Fe_red_NAD-bd_6"/>
</dbReference>
<reference evidence="17" key="2">
    <citation type="submission" date="2015-01" db="EMBL/GenBank/DDBJ databases">
        <title>Evolutionary Origins and Diversification of the Mycorrhizal Mutualists.</title>
        <authorList>
            <consortium name="DOE Joint Genome Institute"/>
            <consortium name="Mycorrhizal Genomics Consortium"/>
            <person name="Kohler A."/>
            <person name="Kuo A."/>
            <person name="Nagy L.G."/>
            <person name="Floudas D."/>
            <person name="Copeland A."/>
            <person name="Barry K.W."/>
            <person name="Cichocki N."/>
            <person name="Veneault-Fourrey C."/>
            <person name="LaButti K."/>
            <person name="Lindquist E.A."/>
            <person name="Lipzen A."/>
            <person name="Lundell T."/>
            <person name="Morin E."/>
            <person name="Murat C."/>
            <person name="Riley R."/>
            <person name="Ohm R."/>
            <person name="Sun H."/>
            <person name="Tunlid A."/>
            <person name="Henrissat B."/>
            <person name="Grigoriev I.V."/>
            <person name="Hibbett D.S."/>
            <person name="Martin F."/>
        </authorList>
    </citation>
    <scope>NUCLEOTIDE SEQUENCE [LARGE SCALE GENOMIC DNA]</scope>
    <source>
        <strain evidence="17">h7</strain>
    </source>
</reference>
<dbReference type="SUPFAM" id="SSF63380">
    <property type="entry name" value="Riboflavin synthase domain-like"/>
    <property type="match status" value="1"/>
</dbReference>
<dbReference type="PROSITE" id="PS51384">
    <property type="entry name" value="FAD_FR"/>
    <property type="match status" value="1"/>
</dbReference>
<dbReference type="HOGENOM" id="CLU_017408_1_0_1"/>
<dbReference type="Proteomes" id="UP000053424">
    <property type="component" value="Unassembled WGS sequence"/>
</dbReference>
<dbReference type="InterPro" id="IPR013112">
    <property type="entry name" value="FAD-bd_8"/>
</dbReference>
<evidence type="ECO:0000256" key="8">
    <source>
        <dbReference type="ARBA" id="ARBA00022989"/>
    </source>
</evidence>
<dbReference type="Pfam" id="PF01794">
    <property type="entry name" value="Ferric_reduct"/>
    <property type="match status" value="1"/>
</dbReference>
<dbReference type="OrthoDB" id="17725at2759"/>
<dbReference type="InterPro" id="IPR039261">
    <property type="entry name" value="FNR_nucleotide-bd"/>
</dbReference>
<dbReference type="CDD" id="cd06186">
    <property type="entry name" value="NOX_Duox_like_FAD_NADP"/>
    <property type="match status" value="1"/>
</dbReference>
<evidence type="ECO:0000256" key="11">
    <source>
        <dbReference type="ARBA" id="ARBA00023136"/>
    </source>
</evidence>
<evidence type="ECO:0000259" key="15">
    <source>
        <dbReference type="PROSITE" id="PS51384"/>
    </source>
</evidence>
<dbReference type="SFLD" id="SFLDG01168">
    <property type="entry name" value="Ferric_reductase_subgroup_(FRE"/>
    <property type="match status" value="1"/>
</dbReference>
<sequence>MSPAVAANNVSDASMVYNINMLFVALLAIYTIIRLPRLLSLLRVPSEWKSGHILYYTPYRPKRRLVQAVHNAYPPPKANQTDESHTLYSHAHHVQRLTEKGAPVTMNPPPHIPACIKPLRPLLTPLRARIGPGFSVAQLLVLSMYFYSLVYAAFYKSNILTDSARTGWICIGQMPIVFIFAQKNNVLGSILGYGYEKLNFFHRFVGRLVVLAANIHAFHYFYLWSLDGTFTQSMKLPNAIWGTVALACLDIIVFFSTEYWRQKAYNLFLSTHIIGFIVVMPALYMHKPSMLPYIFACIGLYTFDHVARLIKSRLTIAHIRPLPELDLTRIEIPTINAGWRAGQHIRLRVISSKMGWCGWAEVHPFTIASVAGSGPEGMILMCKRTGGWTRKLYEIAKLGGYEEGGIGGREVRVVVEGPYGGPQQTVFSSFSAAVFVAGGSGITFALSAIQDLVQKDLRGASRVKIIEIIWIVPDPACLAPILPALSLLVQQSVFTPLRISVFYTRAPTGKQPAFFAAASASPFAASGLARSPSAPTQAPQPRSAAVQPLPLTLSSSAQQPTHFPPGHTLAPGKPRLLKFLEHAINRAVTLGHSNPKDEVLGLTGLIVGVCGPVGMADDVAAAVSGVDPVRRDQVGGVELHEEVFGW</sequence>
<evidence type="ECO:0000256" key="1">
    <source>
        <dbReference type="ARBA" id="ARBA00004651"/>
    </source>
</evidence>
<comment type="catalytic activity">
    <reaction evidence="13">
        <text>2 a Fe(II)-siderophore + NADP(+) + H(+) = 2 a Fe(III)-siderophore + NADPH</text>
        <dbReference type="Rhea" id="RHEA:28795"/>
        <dbReference type="Rhea" id="RHEA-COMP:11342"/>
        <dbReference type="Rhea" id="RHEA-COMP:11344"/>
        <dbReference type="ChEBI" id="CHEBI:15378"/>
        <dbReference type="ChEBI" id="CHEBI:29033"/>
        <dbReference type="ChEBI" id="CHEBI:29034"/>
        <dbReference type="ChEBI" id="CHEBI:57783"/>
        <dbReference type="ChEBI" id="CHEBI:58349"/>
        <dbReference type="EC" id="1.16.1.9"/>
    </reaction>
</comment>
<feature type="transmembrane region" description="Helical" evidence="14">
    <location>
        <begin position="130"/>
        <end position="154"/>
    </location>
</feature>
<evidence type="ECO:0000256" key="5">
    <source>
        <dbReference type="ARBA" id="ARBA00022475"/>
    </source>
</evidence>
<organism evidence="16 17">
    <name type="scientific">Hebeloma cylindrosporum</name>
    <dbReference type="NCBI Taxonomy" id="76867"/>
    <lineage>
        <taxon>Eukaryota</taxon>
        <taxon>Fungi</taxon>
        <taxon>Dikarya</taxon>
        <taxon>Basidiomycota</taxon>
        <taxon>Agaricomycotina</taxon>
        <taxon>Agaricomycetes</taxon>
        <taxon>Agaricomycetidae</taxon>
        <taxon>Agaricales</taxon>
        <taxon>Agaricineae</taxon>
        <taxon>Hymenogastraceae</taxon>
        <taxon>Hebeloma</taxon>
    </lineage>
</organism>
<evidence type="ECO:0000256" key="12">
    <source>
        <dbReference type="ARBA" id="ARBA00023180"/>
    </source>
</evidence>
<evidence type="ECO:0000256" key="7">
    <source>
        <dbReference type="ARBA" id="ARBA00022982"/>
    </source>
</evidence>
<feature type="transmembrane region" description="Helical" evidence="14">
    <location>
        <begin position="204"/>
        <end position="224"/>
    </location>
</feature>
<dbReference type="Pfam" id="PF08030">
    <property type="entry name" value="NAD_binding_6"/>
    <property type="match status" value="1"/>
</dbReference>
<dbReference type="SUPFAM" id="SSF52343">
    <property type="entry name" value="Ferredoxin reductase-like, C-terminal NADP-linked domain"/>
    <property type="match status" value="1"/>
</dbReference>
<feature type="transmembrane region" description="Helical" evidence="14">
    <location>
        <begin position="15"/>
        <end position="33"/>
    </location>
</feature>
<dbReference type="EMBL" id="KN831775">
    <property type="protein sequence ID" value="KIM43561.1"/>
    <property type="molecule type" value="Genomic_DNA"/>
</dbReference>
<keyword evidence="10" id="KW-0406">Ion transport</keyword>
<keyword evidence="8 14" id="KW-1133">Transmembrane helix</keyword>
<proteinExistence type="inferred from homology"/>
<keyword evidence="5" id="KW-1003">Cell membrane</keyword>
<keyword evidence="6 14" id="KW-0812">Transmembrane</keyword>
<dbReference type="GO" id="GO:0006826">
    <property type="term" value="P:iron ion transport"/>
    <property type="evidence" value="ECO:0007669"/>
    <property type="project" value="TreeGrafter"/>
</dbReference>
<evidence type="ECO:0000313" key="16">
    <source>
        <dbReference type="EMBL" id="KIM43561.1"/>
    </source>
</evidence>
<dbReference type="STRING" id="686832.A0A0C3CIS7"/>
<dbReference type="Pfam" id="PF08022">
    <property type="entry name" value="FAD_binding_8"/>
    <property type="match status" value="1"/>
</dbReference>
<name>A0A0C3CIS7_HEBCY</name>
<dbReference type="GO" id="GO:0052851">
    <property type="term" value="F:ferric-chelate reductase (NADPH) activity"/>
    <property type="evidence" value="ECO:0007669"/>
    <property type="project" value="UniProtKB-EC"/>
</dbReference>
<dbReference type="InterPro" id="IPR051410">
    <property type="entry name" value="Ferric/Cupric_Reductase"/>
</dbReference>
<protein>
    <recommendedName>
        <fullName evidence="3">ferric-chelate reductase (NADPH)</fullName>
        <ecNumber evidence="3">1.16.1.9</ecNumber>
    </recommendedName>
</protein>
<keyword evidence="9" id="KW-0560">Oxidoreductase</keyword>
<dbReference type="InterPro" id="IPR013130">
    <property type="entry name" value="Fe3_Rdtase_TM_dom"/>
</dbReference>
<evidence type="ECO:0000256" key="13">
    <source>
        <dbReference type="ARBA" id="ARBA00048483"/>
    </source>
</evidence>
<dbReference type="PANTHER" id="PTHR32361:SF9">
    <property type="entry name" value="FERRIC REDUCTASE TRANSMEMBRANE COMPONENT 3-RELATED"/>
    <property type="match status" value="1"/>
</dbReference>
<evidence type="ECO:0000313" key="17">
    <source>
        <dbReference type="Proteomes" id="UP000053424"/>
    </source>
</evidence>
<dbReference type="InterPro" id="IPR017938">
    <property type="entry name" value="Riboflavin_synthase-like_b-brl"/>
</dbReference>
<feature type="transmembrane region" description="Helical" evidence="14">
    <location>
        <begin position="267"/>
        <end position="284"/>
    </location>
</feature>
<dbReference type="Gene3D" id="3.40.50.80">
    <property type="entry name" value="Nucleotide-binding domain of ferredoxin-NADP reductase (FNR) module"/>
    <property type="match status" value="1"/>
</dbReference>
<keyword evidence="4" id="KW-0813">Transport</keyword>
<keyword evidence="7" id="KW-0249">Electron transport</keyword>
<comment type="similarity">
    <text evidence="2">Belongs to the ferric reductase (FRE) family.</text>
</comment>
<keyword evidence="12" id="KW-0325">Glycoprotein</keyword>
<comment type="subcellular location">
    <subcellularLocation>
        <location evidence="1">Cell membrane</location>
        <topology evidence="1">Multi-pass membrane protein</topology>
    </subcellularLocation>
</comment>
<evidence type="ECO:0000256" key="10">
    <source>
        <dbReference type="ARBA" id="ARBA00023065"/>
    </source>
</evidence>
<dbReference type="GO" id="GO:0006879">
    <property type="term" value="P:intracellular iron ion homeostasis"/>
    <property type="evidence" value="ECO:0007669"/>
    <property type="project" value="TreeGrafter"/>
</dbReference>
<evidence type="ECO:0000256" key="14">
    <source>
        <dbReference type="SAM" id="Phobius"/>
    </source>
</evidence>
<dbReference type="InterPro" id="IPR017927">
    <property type="entry name" value="FAD-bd_FR_type"/>
</dbReference>
<gene>
    <name evidence="16" type="ORF">M413DRAFT_443487</name>
</gene>
<dbReference type="AlphaFoldDB" id="A0A0C3CIS7"/>
<keyword evidence="17" id="KW-1185">Reference proteome</keyword>
<dbReference type="GO" id="GO:0005886">
    <property type="term" value="C:plasma membrane"/>
    <property type="evidence" value="ECO:0007669"/>
    <property type="project" value="UniProtKB-SubCell"/>
</dbReference>
<reference evidence="16 17" key="1">
    <citation type="submission" date="2014-04" db="EMBL/GenBank/DDBJ databases">
        <authorList>
            <consortium name="DOE Joint Genome Institute"/>
            <person name="Kuo A."/>
            <person name="Gay G."/>
            <person name="Dore J."/>
            <person name="Kohler A."/>
            <person name="Nagy L.G."/>
            <person name="Floudas D."/>
            <person name="Copeland A."/>
            <person name="Barry K.W."/>
            <person name="Cichocki N."/>
            <person name="Veneault-Fourrey C."/>
            <person name="LaButti K."/>
            <person name="Lindquist E.A."/>
            <person name="Lipzen A."/>
            <person name="Lundell T."/>
            <person name="Morin E."/>
            <person name="Murat C."/>
            <person name="Sun H."/>
            <person name="Tunlid A."/>
            <person name="Henrissat B."/>
            <person name="Grigoriev I.V."/>
            <person name="Hibbett D.S."/>
            <person name="Martin F."/>
            <person name="Nordberg H.P."/>
            <person name="Cantor M.N."/>
            <person name="Hua S.X."/>
        </authorList>
    </citation>
    <scope>NUCLEOTIDE SEQUENCE [LARGE SCALE GENOMIC DNA]</scope>
    <source>
        <strain evidence="17">h7</strain>
    </source>
</reference>
<dbReference type="EC" id="1.16.1.9" evidence="3"/>
<dbReference type="SFLD" id="SFLDS00052">
    <property type="entry name" value="Ferric_Reductase_Domain"/>
    <property type="match status" value="1"/>
</dbReference>
<evidence type="ECO:0000256" key="2">
    <source>
        <dbReference type="ARBA" id="ARBA00006278"/>
    </source>
</evidence>
<dbReference type="GO" id="GO:0015677">
    <property type="term" value="P:copper ion import"/>
    <property type="evidence" value="ECO:0007669"/>
    <property type="project" value="TreeGrafter"/>
</dbReference>
<feature type="transmembrane region" description="Helical" evidence="14">
    <location>
        <begin position="236"/>
        <end position="255"/>
    </location>
</feature>
<dbReference type="PANTHER" id="PTHR32361">
    <property type="entry name" value="FERRIC/CUPRIC REDUCTASE TRANSMEMBRANE COMPONENT"/>
    <property type="match status" value="1"/>
</dbReference>
<evidence type="ECO:0000256" key="6">
    <source>
        <dbReference type="ARBA" id="ARBA00022692"/>
    </source>
</evidence>
<keyword evidence="11 14" id="KW-0472">Membrane</keyword>